<evidence type="ECO:0000256" key="4">
    <source>
        <dbReference type="RuleBase" id="RU361235"/>
    </source>
</evidence>
<evidence type="ECO:0000256" key="1">
    <source>
        <dbReference type="ARBA" id="ARBA00005964"/>
    </source>
</evidence>
<dbReference type="Gene3D" id="3.40.50.1820">
    <property type="entry name" value="alpha/beta hydrolase"/>
    <property type="match status" value="1"/>
</dbReference>
<evidence type="ECO:0000259" key="5">
    <source>
        <dbReference type="Pfam" id="PF00135"/>
    </source>
</evidence>
<evidence type="ECO:0000256" key="3">
    <source>
        <dbReference type="ARBA" id="ARBA00023157"/>
    </source>
</evidence>
<dbReference type="AlphaFoldDB" id="A0A2I2FU78"/>
<dbReference type="PANTHER" id="PTHR43918">
    <property type="entry name" value="ACETYLCHOLINESTERASE"/>
    <property type="match status" value="1"/>
</dbReference>
<keyword evidence="3" id="KW-1015">Disulfide bond</keyword>
<dbReference type="STRING" id="1392250.A0A2I2FU78"/>
<evidence type="ECO:0000313" key="6">
    <source>
        <dbReference type="EMBL" id="PLB44199.1"/>
    </source>
</evidence>
<dbReference type="RefSeq" id="XP_024699501.1">
    <property type="nucleotide sequence ID" value="XM_024847931.1"/>
</dbReference>
<keyword evidence="4" id="KW-0732">Signal</keyword>
<dbReference type="PANTHER" id="PTHR43918:SF4">
    <property type="entry name" value="CARBOXYLIC ESTER HYDROLASE"/>
    <property type="match status" value="1"/>
</dbReference>
<dbReference type="Pfam" id="PF00135">
    <property type="entry name" value="COesterase"/>
    <property type="match status" value="2"/>
</dbReference>
<dbReference type="PRINTS" id="PR00878">
    <property type="entry name" value="CHOLNESTRASE"/>
</dbReference>
<evidence type="ECO:0000256" key="2">
    <source>
        <dbReference type="ARBA" id="ARBA00022801"/>
    </source>
</evidence>
<dbReference type="InterPro" id="IPR000997">
    <property type="entry name" value="Cholinesterase"/>
</dbReference>
<dbReference type="GO" id="GO:0004104">
    <property type="term" value="F:cholinesterase activity"/>
    <property type="evidence" value="ECO:0007669"/>
    <property type="project" value="InterPro"/>
</dbReference>
<dbReference type="InterPro" id="IPR050654">
    <property type="entry name" value="AChE-related_enzymes"/>
</dbReference>
<gene>
    <name evidence="6" type="ORF">P170DRAFT_430105</name>
</gene>
<organism evidence="6 7">
    <name type="scientific">Aspergillus steynii IBT 23096</name>
    <dbReference type="NCBI Taxonomy" id="1392250"/>
    <lineage>
        <taxon>Eukaryota</taxon>
        <taxon>Fungi</taxon>
        <taxon>Dikarya</taxon>
        <taxon>Ascomycota</taxon>
        <taxon>Pezizomycotina</taxon>
        <taxon>Eurotiomycetes</taxon>
        <taxon>Eurotiomycetidae</taxon>
        <taxon>Eurotiales</taxon>
        <taxon>Aspergillaceae</taxon>
        <taxon>Aspergillus</taxon>
        <taxon>Aspergillus subgen. Circumdati</taxon>
    </lineage>
</organism>
<dbReference type="ESTHER" id="9euro-a0a2i2fu78">
    <property type="family name" value="Fungal_carboxylesterase_lipase"/>
</dbReference>
<sequence length="576" mass="61760">MYWKQVFIYVLSYSILWSRSAANASSVGDTVNTTSGLVKGKASSLRSDVSEYLGIPYAKPPKAELRFAAPVSVGRASGVLDATSYSPDCPSNRIPMRQAHLGGPVGEKITRALSQEDSVLDEDCLTINIWTKPQEGEKKKAVLFWIYGGGFSIGSASSAVYDGSILADENDVVVVSFNYRLNIFGFSGAPGQPWNVGLLDQRLALEWTRDNIERFGGDPSRITVFGQSAGGLSTDFLAYSYPKDPIANALIAHSGAASSSLSASSGTADIRESWFNVSSSLGCGGSDAGEDTVSCMRSKSQEDLLTAIASIGSQGLVGGFLPVGDGEIVPKDIAAEAKAGNFARIPFMTGNTDNEAGFFLITALAYSNLTAEQVSALPITLIKPLGDLLTLAGFTCPAAEAAGYRKQHDVPVWRYRYYGGNYSNTYIVPVGSAYHTSDLLPLFGTAPAVTEVDDTEYEAGAAAYMRDAWATFAKHPKDGLASQFQWPKFNALTRSQVQLSYGEQTEASYIFNAQTDRFCSILKLYEGISADLTKLFSRLGGSGGARLGKDLNDIFSQPLDTESSFKKALDRLRELA</sequence>
<dbReference type="InterPro" id="IPR002018">
    <property type="entry name" value="CarbesteraseB"/>
</dbReference>
<dbReference type="Proteomes" id="UP000234275">
    <property type="component" value="Unassembled WGS sequence"/>
</dbReference>
<feature type="chain" id="PRO_5013985759" description="Carboxylic ester hydrolase" evidence="4">
    <location>
        <begin position="23"/>
        <end position="576"/>
    </location>
</feature>
<dbReference type="SUPFAM" id="SSF53474">
    <property type="entry name" value="alpha/beta-Hydrolases"/>
    <property type="match status" value="1"/>
</dbReference>
<comment type="caution">
    <text evidence="6">The sequence shown here is derived from an EMBL/GenBank/DDBJ whole genome shotgun (WGS) entry which is preliminary data.</text>
</comment>
<reference evidence="6 7" key="1">
    <citation type="submission" date="2016-12" db="EMBL/GenBank/DDBJ databases">
        <title>The genomes of Aspergillus section Nigri reveals drivers in fungal speciation.</title>
        <authorList>
            <consortium name="DOE Joint Genome Institute"/>
            <person name="Vesth T.C."/>
            <person name="Nybo J."/>
            <person name="Theobald S."/>
            <person name="Brandl J."/>
            <person name="Frisvad J.C."/>
            <person name="Nielsen K.F."/>
            <person name="Lyhne E.K."/>
            <person name="Kogle M.E."/>
            <person name="Kuo A."/>
            <person name="Riley R."/>
            <person name="Clum A."/>
            <person name="Nolan M."/>
            <person name="Lipzen A."/>
            <person name="Salamov A."/>
            <person name="Henrissat B."/>
            <person name="Wiebenga A."/>
            <person name="De Vries R.P."/>
            <person name="Grigoriev I.V."/>
            <person name="Mortensen U.H."/>
            <person name="Andersen M.R."/>
            <person name="Baker S.E."/>
        </authorList>
    </citation>
    <scope>NUCLEOTIDE SEQUENCE [LARGE SCALE GENOMIC DNA]</scope>
    <source>
        <strain evidence="6 7">IBT 23096</strain>
    </source>
</reference>
<accession>A0A2I2FU78</accession>
<dbReference type="OrthoDB" id="408631at2759"/>
<feature type="domain" description="Carboxylesterase type B" evidence="5">
    <location>
        <begin position="30"/>
        <end position="368"/>
    </location>
</feature>
<dbReference type="InterPro" id="IPR029058">
    <property type="entry name" value="AB_hydrolase_fold"/>
</dbReference>
<comment type="similarity">
    <text evidence="1 4">Belongs to the type-B carboxylesterase/lipase family.</text>
</comment>
<evidence type="ECO:0000313" key="7">
    <source>
        <dbReference type="Proteomes" id="UP000234275"/>
    </source>
</evidence>
<dbReference type="EMBL" id="MSFO01000009">
    <property type="protein sequence ID" value="PLB44199.1"/>
    <property type="molecule type" value="Genomic_DNA"/>
</dbReference>
<feature type="domain" description="Carboxylesterase type B" evidence="5">
    <location>
        <begin position="381"/>
        <end position="504"/>
    </location>
</feature>
<dbReference type="VEuPathDB" id="FungiDB:P170DRAFT_430105"/>
<feature type="signal peptide" evidence="4">
    <location>
        <begin position="1"/>
        <end position="22"/>
    </location>
</feature>
<dbReference type="GeneID" id="36555630"/>
<name>A0A2I2FU78_9EURO</name>
<dbReference type="PROSITE" id="PS00122">
    <property type="entry name" value="CARBOXYLESTERASE_B_1"/>
    <property type="match status" value="1"/>
</dbReference>
<dbReference type="InterPro" id="IPR019826">
    <property type="entry name" value="Carboxylesterase_B_AS"/>
</dbReference>
<protein>
    <recommendedName>
        <fullName evidence="4">Carboxylic ester hydrolase</fullName>
        <ecNumber evidence="4">3.1.1.-</ecNumber>
    </recommendedName>
</protein>
<proteinExistence type="inferred from homology"/>
<keyword evidence="2 4" id="KW-0378">Hydrolase</keyword>
<dbReference type="EC" id="3.1.1.-" evidence="4"/>
<keyword evidence="7" id="KW-1185">Reference proteome</keyword>